<dbReference type="EMBL" id="PHUF01000002">
    <property type="protein sequence ID" value="PKB25561.1"/>
    <property type="molecule type" value="Genomic_DNA"/>
</dbReference>
<name>A0A2N0I318_9SPHN</name>
<evidence type="ECO:0000313" key="3">
    <source>
        <dbReference type="Proteomes" id="UP000232587"/>
    </source>
</evidence>
<dbReference type="Proteomes" id="UP000232587">
    <property type="component" value="Unassembled WGS sequence"/>
</dbReference>
<keyword evidence="3" id="KW-1185">Reference proteome</keyword>
<organism evidence="2 3">
    <name type="scientific">Novosphingobium kunmingense</name>
    <dbReference type="NCBI Taxonomy" id="1211806"/>
    <lineage>
        <taxon>Bacteria</taxon>
        <taxon>Pseudomonadati</taxon>
        <taxon>Pseudomonadota</taxon>
        <taxon>Alphaproteobacteria</taxon>
        <taxon>Sphingomonadales</taxon>
        <taxon>Sphingomonadaceae</taxon>
        <taxon>Novosphingobium</taxon>
    </lineage>
</organism>
<protein>
    <submittedName>
        <fullName evidence="2">Uncharacterized protein</fullName>
    </submittedName>
</protein>
<sequence>MRKALLGLLLVPNSAVAASPDEQAVHLVLAKMIVGETLPPEILDRQLAAKQKFPDLDETVAKVKGCKVFAFDRLMNGSYGVQFKCKGLRPKDQPSAMIIYPKDGQVTRITTAFLSNKF</sequence>
<dbReference type="AlphaFoldDB" id="A0A2N0I318"/>
<feature type="signal peptide" evidence="1">
    <location>
        <begin position="1"/>
        <end position="17"/>
    </location>
</feature>
<proteinExistence type="predicted"/>
<evidence type="ECO:0000313" key="2">
    <source>
        <dbReference type="EMBL" id="PKB25561.1"/>
    </source>
</evidence>
<comment type="caution">
    <text evidence="2">The sequence shown here is derived from an EMBL/GenBank/DDBJ whole genome shotgun (WGS) entry which is preliminary data.</text>
</comment>
<reference evidence="2 3" key="1">
    <citation type="submission" date="2017-11" db="EMBL/GenBank/DDBJ databases">
        <title>Genomic Encyclopedia of Type Strains, Phase III (KMG-III): the genomes of soil and plant-associated and newly described type strains.</title>
        <authorList>
            <person name="Whitman W."/>
        </authorList>
    </citation>
    <scope>NUCLEOTIDE SEQUENCE [LARGE SCALE GENOMIC DNA]</scope>
    <source>
        <strain evidence="2 3">CGMCC 1.12274</strain>
    </source>
</reference>
<keyword evidence="1" id="KW-0732">Signal</keyword>
<evidence type="ECO:0000256" key="1">
    <source>
        <dbReference type="SAM" id="SignalP"/>
    </source>
</evidence>
<feature type="chain" id="PRO_5014651074" evidence="1">
    <location>
        <begin position="18"/>
        <end position="118"/>
    </location>
</feature>
<gene>
    <name evidence="2" type="ORF">B0I00_0763</name>
</gene>
<accession>A0A2N0I318</accession>
<dbReference type="RefSeq" id="WP_100865989.1">
    <property type="nucleotide sequence ID" value="NZ_PHUF01000002.1"/>
</dbReference>